<dbReference type="InterPro" id="IPR051455">
    <property type="entry name" value="Bact_solute-bind_prot3"/>
</dbReference>
<dbReference type="GO" id="GO:0016020">
    <property type="term" value="C:membrane"/>
    <property type="evidence" value="ECO:0007669"/>
    <property type="project" value="InterPro"/>
</dbReference>
<organism evidence="8 9">
    <name type="scientific">Breznakiella homolactica</name>
    <dbReference type="NCBI Taxonomy" id="2798577"/>
    <lineage>
        <taxon>Bacteria</taxon>
        <taxon>Pseudomonadati</taxon>
        <taxon>Spirochaetota</taxon>
        <taxon>Spirochaetia</taxon>
        <taxon>Spirochaetales</taxon>
        <taxon>Breznakiellaceae</taxon>
        <taxon>Breznakiella</taxon>
    </lineage>
</organism>
<dbReference type="Pfam" id="PF00497">
    <property type="entry name" value="SBP_bac_3"/>
    <property type="match status" value="1"/>
</dbReference>
<evidence type="ECO:0000256" key="4">
    <source>
        <dbReference type="RuleBase" id="RU003744"/>
    </source>
</evidence>
<dbReference type="InterPro" id="IPR001320">
    <property type="entry name" value="Iontro_rcpt_C"/>
</dbReference>
<dbReference type="GO" id="GO:0015276">
    <property type="term" value="F:ligand-gated monoatomic ion channel activity"/>
    <property type="evidence" value="ECO:0007669"/>
    <property type="project" value="InterPro"/>
</dbReference>
<dbReference type="AlphaFoldDB" id="A0A7T8BDC0"/>
<evidence type="ECO:0000256" key="1">
    <source>
        <dbReference type="ARBA" id="ARBA00010333"/>
    </source>
</evidence>
<name>A0A7T8BDC0_9SPIR</name>
<dbReference type="KEGG" id="bhc:JFL75_09270"/>
<keyword evidence="2" id="KW-0813">Transport</keyword>
<dbReference type="PROSITE" id="PS51257">
    <property type="entry name" value="PROKAR_LIPOPROTEIN"/>
    <property type="match status" value="1"/>
</dbReference>
<dbReference type="SUPFAM" id="SSF53850">
    <property type="entry name" value="Periplasmic binding protein-like II"/>
    <property type="match status" value="1"/>
</dbReference>
<dbReference type="SMART" id="SM00062">
    <property type="entry name" value="PBPb"/>
    <property type="match status" value="1"/>
</dbReference>
<dbReference type="RefSeq" id="WP_215628397.1">
    <property type="nucleotide sequence ID" value="NZ_CP067089.2"/>
</dbReference>
<evidence type="ECO:0000256" key="3">
    <source>
        <dbReference type="ARBA" id="ARBA00022729"/>
    </source>
</evidence>
<feature type="chain" id="PRO_5031109281" evidence="5">
    <location>
        <begin position="21"/>
        <end position="276"/>
    </location>
</feature>
<comment type="similarity">
    <text evidence="1 4">Belongs to the bacterial solute-binding protein 3 family.</text>
</comment>
<evidence type="ECO:0000313" key="8">
    <source>
        <dbReference type="EMBL" id="QQO11088.1"/>
    </source>
</evidence>
<dbReference type="SMART" id="SM00079">
    <property type="entry name" value="PBPe"/>
    <property type="match status" value="1"/>
</dbReference>
<keyword evidence="9" id="KW-1185">Reference proteome</keyword>
<dbReference type="InterPro" id="IPR018313">
    <property type="entry name" value="SBP_3_CS"/>
</dbReference>
<sequence length="276" mass="29919">MMKKLWCVLLVLMLVFVTLSCGPQGGSPAAGAAAANNLQRIIDSGVLRAGLSLNGPPIGGRDNKGEPYGYDVDFAQKMAETLGVKLEVIDVDGSTRIAALTSGRIDVAFANMTGTLERAKTIDFSIPYLKSGIKMMVRTGTAFKDVEDLNMPSVKIGVGRGTTGEELALKFAPKAEIVYVSDFTDQILLLRQSKVDAVFEDSTLIDFTAGQSNGTLTAPPRMYSSDPICIGLPKGDMEFVRWVDMFVSWMISSGWQAETYEKWWGTPPSANLTVIW</sequence>
<dbReference type="EMBL" id="CP067089">
    <property type="protein sequence ID" value="QQO11088.1"/>
    <property type="molecule type" value="Genomic_DNA"/>
</dbReference>
<dbReference type="InterPro" id="IPR001638">
    <property type="entry name" value="Solute-binding_3/MltF_N"/>
</dbReference>
<evidence type="ECO:0000259" key="6">
    <source>
        <dbReference type="SMART" id="SM00062"/>
    </source>
</evidence>
<dbReference type="PROSITE" id="PS01039">
    <property type="entry name" value="SBP_BACTERIAL_3"/>
    <property type="match status" value="1"/>
</dbReference>
<feature type="signal peptide" evidence="5">
    <location>
        <begin position="1"/>
        <end position="20"/>
    </location>
</feature>
<evidence type="ECO:0000256" key="2">
    <source>
        <dbReference type="ARBA" id="ARBA00022448"/>
    </source>
</evidence>
<dbReference type="GO" id="GO:0030288">
    <property type="term" value="C:outer membrane-bounded periplasmic space"/>
    <property type="evidence" value="ECO:0007669"/>
    <property type="project" value="TreeGrafter"/>
</dbReference>
<dbReference type="GO" id="GO:0005576">
    <property type="term" value="C:extracellular region"/>
    <property type="evidence" value="ECO:0007669"/>
    <property type="project" value="TreeGrafter"/>
</dbReference>
<dbReference type="Proteomes" id="UP000595917">
    <property type="component" value="Chromosome"/>
</dbReference>
<dbReference type="PANTHER" id="PTHR30085">
    <property type="entry name" value="AMINO ACID ABC TRANSPORTER PERMEASE"/>
    <property type="match status" value="1"/>
</dbReference>
<dbReference type="GO" id="GO:0006865">
    <property type="term" value="P:amino acid transport"/>
    <property type="evidence" value="ECO:0007669"/>
    <property type="project" value="TreeGrafter"/>
</dbReference>
<feature type="domain" description="Solute-binding protein family 3/N-terminal" evidence="6">
    <location>
        <begin position="46"/>
        <end position="267"/>
    </location>
</feature>
<feature type="domain" description="Ionotropic glutamate receptor C-terminal" evidence="7">
    <location>
        <begin position="46"/>
        <end position="266"/>
    </location>
</feature>
<gene>
    <name evidence="8" type="ORF">JFL75_09270</name>
</gene>
<dbReference type="PANTHER" id="PTHR30085:SF6">
    <property type="entry name" value="ABC TRANSPORTER GLUTAMINE-BINDING PROTEIN GLNH"/>
    <property type="match status" value="1"/>
</dbReference>
<evidence type="ECO:0000313" key="9">
    <source>
        <dbReference type="Proteomes" id="UP000595917"/>
    </source>
</evidence>
<evidence type="ECO:0000259" key="7">
    <source>
        <dbReference type="SMART" id="SM00079"/>
    </source>
</evidence>
<accession>A0A7T8BDC0</accession>
<reference evidence="8" key="1">
    <citation type="submission" date="2021-01" db="EMBL/GenBank/DDBJ databases">
        <title>Description of Breznakiella homolactica.</title>
        <authorList>
            <person name="Song Y."/>
            <person name="Brune A."/>
        </authorList>
    </citation>
    <scope>NUCLEOTIDE SEQUENCE</scope>
    <source>
        <strain evidence="8">RmG30</strain>
    </source>
</reference>
<evidence type="ECO:0000256" key="5">
    <source>
        <dbReference type="SAM" id="SignalP"/>
    </source>
</evidence>
<protein>
    <submittedName>
        <fullName evidence="8">Transporter substrate-binding domain-containing protein</fullName>
    </submittedName>
</protein>
<dbReference type="Gene3D" id="3.40.190.10">
    <property type="entry name" value="Periplasmic binding protein-like II"/>
    <property type="match status" value="2"/>
</dbReference>
<proteinExistence type="inferred from homology"/>
<keyword evidence="3 5" id="KW-0732">Signal</keyword>